<sequence>MEHDGDNVVLCGANSYEQKYYFNQQFSSLPESIKQDLQIMCVLYTEDVGGILVMEYDEDGTLEFKVSAEEGDYLFDEIGSVLKIKQYRKEKRELLESLEMYYRVFYLGEELEGGDIDT</sequence>
<comment type="caution">
    <text evidence="1">The sequence shown here is derived from an EMBL/GenBank/DDBJ whole genome shotgun (WGS) entry which is preliminary data.</text>
</comment>
<protein>
    <submittedName>
        <fullName evidence="1">Uncharacterized protein</fullName>
    </submittedName>
</protein>
<proteinExistence type="predicted"/>
<evidence type="ECO:0000313" key="1">
    <source>
        <dbReference type="EMBL" id="KEZ91045.1"/>
    </source>
</evidence>
<accession>A0A084JQ11</accession>
<evidence type="ECO:0000313" key="2">
    <source>
        <dbReference type="Proteomes" id="UP000028525"/>
    </source>
</evidence>
<dbReference type="OrthoDB" id="9794005at2"/>
<keyword evidence="2" id="KW-1185">Reference proteome</keyword>
<dbReference type="AlphaFoldDB" id="A0A084JQ11"/>
<dbReference type="RefSeq" id="WP_038279382.1">
    <property type="nucleotide sequence ID" value="NZ_JPME01000008.1"/>
</dbReference>
<gene>
    <name evidence="1" type="ORF">IO98_06660</name>
</gene>
<reference evidence="1 2" key="1">
    <citation type="submission" date="2014-07" db="EMBL/GenBank/DDBJ databases">
        <title>Draft genome of Clostridium celerecrescens 152B isolated from sediments associated with methane hydrate from Krishna Godavari basin.</title>
        <authorList>
            <person name="Honkalas V.S."/>
            <person name="Dabir A.P."/>
            <person name="Arora P."/>
            <person name="Dhakephalkar P.K."/>
        </authorList>
    </citation>
    <scope>NUCLEOTIDE SEQUENCE [LARGE SCALE GENOMIC DNA]</scope>
    <source>
        <strain evidence="1 2">152B</strain>
    </source>
</reference>
<dbReference type="Pfam" id="PF19642">
    <property type="entry name" value="DUF6145"/>
    <property type="match status" value="1"/>
</dbReference>
<dbReference type="STRING" id="29354.IO98_06660"/>
<dbReference type="InterPro" id="IPR046143">
    <property type="entry name" value="DUF6145"/>
</dbReference>
<dbReference type="Proteomes" id="UP000028525">
    <property type="component" value="Unassembled WGS sequence"/>
</dbReference>
<dbReference type="EMBL" id="JPME01000008">
    <property type="protein sequence ID" value="KEZ91045.1"/>
    <property type="molecule type" value="Genomic_DNA"/>
</dbReference>
<organism evidence="1 2">
    <name type="scientific">Lacrimispora celerecrescens</name>
    <dbReference type="NCBI Taxonomy" id="29354"/>
    <lineage>
        <taxon>Bacteria</taxon>
        <taxon>Bacillati</taxon>
        <taxon>Bacillota</taxon>
        <taxon>Clostridia</taxon>
        <taxon>Lachnospirales</taxon>
        <taxon>Lachnospiraceae</taxon>
        <taxon>Lacrimispora</taxon>
    </lineage>
</organism>
<name>A0A084JQ11_9FIRM</name>